<dbReference type="EMBL" id="LT629755">
    <property type="protein sequence ID" value="SDT37790.1"/>
    <property type="molecule type" value="Genomic_DNA"/>
</dbReference>
<proteinExistence type="predicted"/>
<sequence length="130" mass="14897">MVEWDEVRELALAMPEATEAVSRGLPHWRVRDRGFVWERPLRKTDLAFLGLDDQPWPVLGARVEDEAVKLALAEMDPSVFFTTPHFDGFPAILVRLDTVSRRRLEEVVADAWLAVAPKRLADQWYAQQGD</sequence>
<name>A0A1H1ZVT3_9MICO</name>
<evidence type="ECO:0000313" key="2">
    <source>
        <dbReference type="EMBL" id="SDT37790.1"/>
    </source>
</evidence>
<evidence type="ECO:0000313" key="4">
    <source>
        <dbReference type="Proteomes" id="UP000893823"/>
    </source>
</evidence>
<keyword evidence="4" id="KW-1185">Reference proteome</keyword>
<reference evidence="2" key="1">
    <citation type="submission" date="2016-10" db="EMBL/GenBank/DDBJ databases">
        <authorList>
            <person name="de Groot N.N."/>
        </authorList>
    </citation>
    <scope>NUCLEOTIDE SEQUENCE [LARGE SCALE GENOMIC DNA]</scope>
    <source>
        <strain evidence="2">CPCC 202695</strain>
    </source>
</reference>
<dbReference type="Proteomes" id="UP000199482">
    <property type="component" value="Chromosome I"/>
</dbReference>
<dbReference type="AlphaFoldDB" id="A0A1H1ZVT3"/>
<evidence type="ECO:0000313" key="1">
    <source>
        <dbReference type="EMBL" id="MCP2367297.1"/>
    </source>
</evidence>
<dbReference type="EMBL" id="SODL02000002">
    <property type="protein sequence ID" value="MCP2367297.1"/>
    <property type="molecule type" value="Genomic_DNA"/>
</dbReference>
<dbReference type="Proteomes" id="UP000893823">
    <property type="component" value="Unassembled WGS sequence"/>
</dbReference>
<protein>
    <recommendedName>
        <fullName evidence="5">MmcQ/YjbR family DNA-binding protein</fullName>
    </recommendedName>
</protein>
<evidence type="ECO:0008006" key="5">
    <source>
        <dbReference type="Google" id="ProtNLM"/>
    </source>
</evidence>
<dbReference type="OrthoDB" id="954305at2"/>
<dbReference type="STRING" id="589382.SAMN04489721_3375"/>
<organism evidence="2 3">
    <name type="scientific">Agromyces flavus</name>
    <dbReference type="NCBI Taxonomy" id="589382"/>
    <lineage>
        <taxon>Bacteria</taxon>
        <taxon>Bacillati</taxon>
        <taxon>Actinomycetota</taxon>
        <taxon>Actinomycetes</taxon>
        <taxon>Micrococcales</taxon>
        <taxon>Microbacteriaceae</taxon>
        <taxon>Agromyces</taxon>
    </lineage>
</organism>
<dbReference type="Pfam" id="PF04237">
    <property type="entry name" value="YjbR"/>
    <property type="match status" value="1"/>
</dbReference>
<reference evidence="3" key="2">
    <citation type="submission" date="2016-10" db="EMBL/GenBank/DDBJ databases">
        <authorList>
            <person name="Varghese N."/>
            <person name="Submissions S."/>
        </authorList>
    </citation>
    <scope>NUCLEOTIDE SEQUENCE [LARGE SCALE GENOMIC DNA]</scope>
    <source>
        <strain evidence="3">CPCC 202695</strain>
    </source>
</reference>
<dbReference type="SUPFAM" id="SSF142906">
    <property type="entry name" value="YjbR-like"/>
    <property type="match status" value="1"/>
</dbReference>
<accession>A0A1H1ZVT3</accession>
<dbReference type="InterPro" id="IPR058532">
    <property type="entry name" value="YjbR/MT2646/Rv2570-like"/>
</dbReference>
<reference evidence="1" key="3">
    <citation type="submission" date="2022-06" db="EMBL/GenBank/DDBJ databases">
        <title>Genomic Encyclopedia of Type Strains, Phase III (KMG-III): the genomes of soil and plant-associated and newly described type strains.</title>
        <authorList>
            <person name="Whitman W."/>
        </authorList>
    </citation>
    <scope>NUCLEOTIDE SEQUENCE</scope>
    <source>
        <strain evidence="1">CPCC 202695</strain>
    </source>
</reference>
<dbReference type="RefSeq" id="WP_092674986.1">
    <property type="nucleotide sequence ID" value="NZ_BMDN01000002.1"/>
</dbReference>
<gene>
    <name evidence="1" type="ORF">BCL57_001451</name>
    <name evidence="2" type="ORF">SAMN04489721_3375</name>
</gene>
<dbReference type="InterPro" id="IPR038056">
    <property type="entry name" value="YjbR-like_sf"/>
</dbReference>
<evidence type="ECO:0000313" key="3">
    <source>
        <dbReference type="Proteomes" id="UP000199482"/>
    </source>
</evidence>